<accession>A0A0E0J933</accession>
<evidence type="ECO:0000313" key="3">
    <source>
        <dbReference type="Proteomes" id="UP000006591"/>
    </source>
</evidence>
<feature type="region of interest" description="Disordered" evidence="1">
    <location>
        <begin position="1"/>
        <end position="35"/>
    </location>
</feature>
<keyword evidence="3" id="KW-1185">Reference proteome</keyword>
<dbReference type="AlphaFoldDB" id="A0A0E0J933"/>
<reference evidence="2" key="2">
    <citation type="submission" date="2018-04" db="EMBL/GenBank/DDBJ databases">
        <title>OnivRS2 (Oryza nivara Reference Sequence Version 2).</title>
        <authorList>
            <person name="Zhang J."/>
            <person name="Kudrna D."/>
            <person name="Lee S."/>
            <person name="Talag J."/>
            <person name="Rajasekar S."/>
            <person name="Welchert J."/>
            <person name="Hsing Y.-I."/>
            <person name="Wing R.A."/>
        </authorList>
    </citation>
    <scope>NUCLEOTIDE SEQUENCE [LARGE SCALE GENOMIC DNA]</scope>
    <source>
        <strain evidence="2">SL10</strain>
    </source>
</reference>
<proteinExistence type="predicted"/>
<protein>
    <submittedName>
        <fullName evidence="2">Uncharacterized protein</fullName>
    </submittedName>
</protein>
<dbReference type="EnsemblPlants" id="ONIVA12G08680.1">
    <property type="protein sequence ID" value="ONIVA12G08680.1"/>
    <property type="gene ID" value="ONIVA12G08680"/>
</dbReference>
<reference evidence="2" key="1">
    <citation type="submission" date="2015-04" db="UniProtKB">
        <authorList>
            <consortium name="EnsemblPlants"/>
        </authorList>
    </citation>
    <scope>IDENTIFICATION</scope>
    <source>
        <strain evidence="2">SL10</strain>
    </source>
</reference>
<evidence type="ECO:0000256" key="1">
    <source>
        <dbReference type="SAM" id="MobiDB-lite"/>
    </source>
</evidence>
<sequence>MEPSHPGTHFDALTRLRSPPELAAQSSLSSKGRNPSRHVLVTSTTFCPGKHIPRRCCPVGRVASQPPLSIFTGAPAPNLPHPLSPHRVEDSTGLAGTEVDVEGYAEASEGHVPQGKPQFQSLIILKPSLGWTCGRGFGQVDMICNGGTRESSDRLALLRPSKCPTARTDQYPTGQ</sequence>
<organism evidence="2">
    <name type="scientific">Oryza nivara</name>
    <name type="common">Indian wild rice</name>
    <name type="synonym">Oryza sativa f. spontanea</name>
    <dbReference type="NCBI Taxonomy" id="4536"/>
    <lineage>
        <taxon>Eukaryota</taxon>
        <taxon>Viridiplantae</taxon>
        <taxon>Streptophyta</taxon>
        <taxon>Embryophyta</taxon>
        <taxon>Tracheophyta</taxon>
        <taxon>Spermatophyta</taxon>
        <taxon>Magnoliopsida</taxon>
        <taxon>Liliopsida</taxon>
        <taxon>Poales</taxon>
        <taxon>Poaceae</taxon>
        <taxon>BOP clade</taxon>
        <taxon>Oryzoideae</taxon>
        <taxon>Oryzeae</taxon>
        <taxon>Oryzinae</taxon>
        <taxon>Oryza</taxon>
    </lineage>
</organism>
<feature type="compositionally biased region" description="Polar residues" evidence="1">
    <location>
        <begin position="24"/>
        <end position="33"/>
    </location>
</feature>
<dbReference type="Gramene" id="ONIVA12G08680.1">
    <property type="protein sequence ID" value="ONIVA12G08680.1"/>
    <property type="gene ID" value="ONIVA12G08680"/>
</dbReference>
<dbReference type="Proteomes" id="UP000006591">
    <property type="component" value="Chromosome 12"/>
</dbReference>
<name>A0A0E0J933_ORYNI</name>
<dbReference type="HOGENOM" id="CLU_115143_0_0_1"/>
<evidence type="ECO:0000313" key="2">
    <source>
        <dbReference type="EnsemblPlants" id="ONIVA12G08680.1"/>
    </source>
</evidence>